<feature type="transmembrane region" description="Helical" evidence="6">
    <location>
        <begin position="103"/>
        <end position="124"/>
    </location>
</feature>
<evidence type="ECO:0000256" key="1">
    <source>
        <dbReference type="ARBA" id="ARBA00004651"/>
    </source>
</evidence>
<feature type="transmembrane region" description="Helical" evidence="6">
    <location>
        <begin position="180"/>
        <end position="197"/>
    </location>
</feature>
<keyword evidence="2" id="KW-1003">Cell membrane</keyword>
<evidence type="ECO:0000256" key="2">
    <source>
        <dbReference type="ARBA" id="ARBA00022475"/>
    </source>
</evidence>
<evidence type="ECO:0000256" key="4">
    <source>
        <dbReference type="ARBA" id="ARBA00022989"/>
    </source>
</evidence>
<evidence type="ECO:0000313" key="8">
    <source>
        <dbReference type="Proteomes" id="UP000282759"/>
    </source>
</evidence>
<reference evidence="7 8" key="1">
    <citation type="submission" date="2019-01" db="EMBL/GenBank/DDBJ databases">
        <authorList>
            <person name="Chen W.-M."/>
        </authorList>
    </citation>
    <scope>NUCLEOTIDE SEQUENCE [LARGE SCALE GENOMIC DNA]</scope>
    <source>
        <strain evidence="7 8">YBJ-36</strain>
    </source>
</reference>
<gene>
    <name evidence="7" type="ORF">EOD41_12450</name>
</gene>
<dbReference type="Pfam" id="PF01943">
    <property type="entry name" value="Polysacc_synt"/>
    <property type="match status" value="1"/>
</dbReference>
<dbReference type="EMBL" id="SACK01000005">
    <property type="protein sequence ID" value="RVU00288.1"/>
    <property type="molecule type" value="Genomic_DNA"/>
</dbReference>
<organism evidence="7 8">
    <name type="scientific">Mucilaginibacter limnophilus</name>
    <dbReference type="NCBI Taxonomy" id="1932778"/>
    <lineage>
        <taxon>Bacteria</taxon>
        <taxon>Pseudomonadati</taxon>
        <taxon>Bacteroidota</taxon>
        <taxon>Sphingobacteriia</taxon>
        <taxon>Sphingobacteriales</taxon>
        <taxon>Sphingobacteriaceae</taxon>
        <taxon>Mucilaginibacter</taxon>
    </lineage>
</organism>
<feature type="transmembrane region" description="Helical" evidence="6">
    <location>
        <begin position="29"/>
        <end position="46"/>
    </location>
</feature>
<name>A0A437MRK9_9SPHI</name>
<evidence type="ECO:0000256" key="3">
    <source>
        <dbReference type="ARBA" id="ARBA00022692"/>
    </source>
</evidence>
<feature type="transmembrane region" description="Helical" evidence="6">
    <location>
        <begin position="453"/>
        <end position="474"/>
    </location>
</feature>
<protein>
    <submittedName>
        <fullName evidence="7">Polysaccharide biosynthesis protein</fullName>
    </submittedName>
</protein>
<comment type="subcellular location">
    <subcellularLocation>
        <location evidence="1">Cell membrane</location>
        <topology evidence="1">Multi-pass membrane protein</topology>
    </subcellularLocation>
</comment>
<evidence type="ECO:0000313" key="7">
    <source>
        <dbReference type="EMBL" id="RVU00288.1"/>
    </source>
</evidence>
<sequence>MIPFSTLNALKNINSGNQMNTSKALQKNLLSNLSLLILNGVIGFWLPHYLISKLSVSIYGLIPLATTIIGYSALITVGINGALSRFMALNLADEDEQGASHTFNTAFTAMGALMLILLPLLIAFSFNVSSFISIPAEAEADSVWLFLGASIAFIITSFTAIFSSSAYVANRLDLVNQATVLNTLVRVIIVVFVFLFITTSISWYGFALFAGGLAGSIYSYYLFRKFTPFIRINLRQFQWSGLSSLLSMGGWLIVIQLGSILFLQIDLLVINKLLGADEAGKYSVILQWSNMIRQFSMSVAGALAPLVLTLYSKKEYEQTIKISKLSNKVLTLFIACVVGVLCVVSEDLLRLWVGSQFASMKWLFIVVLLPLPINLGVQPLFSLNRAFNKVKVPGLFTLGMGLLNLPLAISLVKYTTLGLWGVAIASGIVLTLKNFVFMPLYVASNMKIPRLTFFKASLSSLLITGIALVLTVVYPKIFSITNWPALITHSAVLFALFACIAYVLLSTEERSAVFTKLLKRQRK</sequence>
<dbReference type="InterPro" id="IPR002797">
    <property type="entry name" value="Polysacc_synth"/>
</dbReference>
<feature type="transmembrane region" description="Helical" evidence="6">
    <location>
        <begin position="203"/>
        <end position="223"/>
    </location>
</feature>
<feature type="transmembrane region" description="Helical" evidence="6">
    <location>
        <begin position="144"/>
        <end position="168"/>
    </location>
</feature>
<keyword evidence="3 6" id="KW-0812">Transmembrane</keyword>
<dbReference type="GO" id="GO:0005886">
    <property type="term" value="C:plasma membrane"/>
    <property type="evidence" value="ECO:0007669"/>
    <property type="project" value="UniProtKB-SubCell"/>
</dbReference>
<feature type="transmembrane region" description="Helical" evidence="6">
    <location>
        <begin position="244"/>
        <end position="265"/>
    </location>
</feature>
<dbReference type="PANTHER" id="PTHR30250">
    <property type="entry name" value="PST FAMILY PREDICTED COLANIC ACID TRANSPORTER"/>
    <property type="match status" value="1"/>
</dbReference>
<keyword evidence="5 6" id="KW-0472">Membrane</keyword>
<dbReference type="AlphaFoldDB" id="A0A437MRK9"/>
<feature type="transmembrane region" description="Helical" evidence="6">
    <location>
        <begin position="332"/>
        <end position="353"/>
    </location>
</feature>
<evidence type="ECO:0000256" key="5">
    <source>
        <dbReference type="ARBA" id="ARBA00023136"/>
    </source>
</evidence>
<feature type="transmembrane region" description="Helical" evidence="6">
    <location>
        <begin position="393"/>
        <end position="412"/>
    </location>
</feature>
<evidence type="ECO:0000256" key="6">
    <source>
        <dbReference type="SAM" id="Phobius"/>
    </source>
</evidence>
<feature type="transmembrane region" description="Helical" evidence="6">
    <location>
        <begin position="291"/>
        <end position="311"/>
    </location>
</feature>
<feature type="transmembrane region" description="Helical" evidence="6">
    <location>
        <begin position="359"/>
        <end position="381"/>
    </location>
</feature>
<dbReference type="PANTHER" id="PTHR30250:SF26">
    <property type="entry name" value="PSMA PROTEIN"/>
    <property type="match status" value="1"/>
</dbReference>
<dbReference type="Proteomes" id="UP000282759">
    <property type="component" value="Unassembled WGS sequence"/>
</dbReference>
<accession>A0A437MRK9</accession>
<comment type="caution">
    <text evidence="7">The sequence shown here is derived from an EMBL/GenBank/DDBJ whole genome shotgun (WGS) entry which is preliminary data.</text>
</comment>
<proteinExistence type="predicted"/>
<feature type="transmembrane region" description="Helical" evidence="6">
    <location>
        <begin position="58"/>
        <end position="83"/>
    </location>
</feature>
<dbReference type="InterPro" id="IPR050833">
    <property type="entry name" value="Poly_Biosynth_Transport"/>
</dbReference>
<keyword evidence="8" id="KW-1185">Reference proteome</keyword>
<feature type="transmembrane region" description="Helical" evidence="6">
    <location>
        <begin position="486"/>
        <end position="505"/>
    </location>
</feature>
<keyword evidence="4 6" id="KW-1133">Transmembrane helix</keyword>
<feature type="transmembrane region" description="Helical" evidence="6">
    <location>
        <begin position="418"/>
        <end position="441"/>
    </location>
</feature>